<dbReference type="Pfam" id="PF01168">
    <property type="entry name" value="Ala_racemase_N"/>
    <property type="match status" value="1"/>
</dbReference>
<gene>
    <name evidence="4" type="ORF">JO391_09170</name>
</gene>
<evidence type="ECO:0000256" key="1">
    <source>
        <dbReference type="ARBA" id="ARBA00005323"/>
    </source>
</evidence>
<keyword evidence="2" id="KW-0456">Lyase</keyword>
<proteinExistence type="inferred from homology"/>
<dbReference type="InterPro" id="IPR026956">
    <property type="entry name" value="D-ser_dehydrat-like_dom"/>
</dbReference>
<name>A0A8G0ZWX0_9RHOB</name>
<dbReference type="SMART" id="SM01119">
    <property type="entry name" value="D-ser_dehydrat"/>
    <property type="match status" value="1"/>
</dbReference>
<dbReference type="InterPro" id="IPR051466">
    <property type="entry name" value="D-amino_acid_metab_enzyme"/>
</dbReference>
<evidence type="ECO:0000313" key="4">
    <source>
        <dbReference type="EMBL" id="QYZ71642.1"/>
    </source>
</evidence>
<sequence length="384" mass="40430">MLGQQTGRTPVTSPDTLDFGFDVPARPGMTEAEVLTPALVLDLAAFERNLGKMQDRADAAGMKLRPHGKMHKSPWVAERQLAFGATGICCQKVSEAEAFVRAGVLDVLVSNEVRQPAMLDRLARLARGAKVALCVDDPGGVEAAATAAFRQDATLRLLVEVDVGAGRCGVQTPDEAVALADMIRQSEGLRFAGIQAYHGAAQHLPDAATRKEAIASAAARLKPVLAALKAAGIPCPVVTGAGTGTFAHEAASGLWTELQCGSYAFMDADYTRAIGPEFEQALFVLTGVMSAPVPGRAVCDAGLKSLAVDSGLPLVSGVECVVYEGASDEHGTLSDPARQLKPGDKLRLIPGHCDPTVNLHDWIVGLRRGKVERLIRVAARGKSW</sequence>
<dbReference type="Proteomes" id="UP000826300">
    <property type="component" value="Chromosome"/>
</dbReference>
<dbReference type="Gene3D" id="3.20.20.10">
    <property type="entry name" value="Alanine racemase"/>
    <property type="match status" value="1"/>
</dbReference>
<keyword evidence="5" id="KW-1185">Reference proteome</keyword>
<dbReference type="CDD" id="cd06819">
    <property type="entry name" value="PLPDE_III_LS_D-TA"/>
    <property type="match status" value="1"/>
</dbReference>
<evidence type="ECO:0000313" key="5">
    <source>
        <dbReference type="Proteomes" id="UP000826300"/>
    </source>
</evidence>
<reference evidence="4" key="1">
    <citation type="submission" date="2021-02" db="EMBL/GenBank/DDBJ databases">
        <title>Rhodobacter shimadae sp. nov., an aerobic anoxygenic phototrophic bacterium isolated from a hot spring.</title>
        <authorList>
            <person name="Muramatsu S."/>
            <person name="Haruta S."/>
            <person name="Hirose S."/>
            <person name="Hanada S."/>
        </authorList>
    </citation>
    <scope>NUCLEOTIDE SEQUENCE</scope>
    <source>
        <strain evidence="4">N10</strain>
    </source>
</reference>
<dbReference type="AlphaFoldDB" id="A0A8G0ZWX0"/>
<dbReference type="KEGG" id="nsm:JO391_09170"/>
<evidence type="ECO:0000256" key="2">
    <source>
        <dbReference type="ARBA" id="ARBA00023239"/>
    </source>
</evidence>
<protein>
    <submittedName>
        <fullName evidence="4">DSD1 family PLP-dependent enzyme</fullName>
    </submittedName>
</protein>
<accession>A0A8G0ZWX0</accession>
<evidence type="ECO:0000259" key="3">
    <source>
        <dbReference type="SMART" id="SM01119"/>
    </source>
</evidence>
<comment type="similarity">
    <text evidence="1">Belongs to the DSD1 family.</text>
</comment>
<dbReference type="InterPro" id="IPR029066">
    <property type="entry name" value="PLP-binding_barrel"/>
</dbReference>
<dbReference type="GO" id="GO:0008721">
    <property type="term" value="F:D-serine ammonia-lyase activity"/>
    <property type="evidence" value="ECO:0007669"/>
    <property type="project" value="TreeGrafter"/>
</dbReference>
<dbReference type="PANTHER" id="PTHR28004">
    <property type="entry name" value="ZGC:162816-RELATED"/>
    <property type="match status" value="1"/>
</dbReference>
<dbReference type="InterPro" id="IPR042208">
    <property type="entry name" value="D-ser_dehydrat-like_sf"/>
</dbReference>
<dbReference type="InterPro" id="IPR001608">
    <property type="entry name" value="Ala_racemase_N"/>
</dbReference>
<dbReference type="PANTHER" id="PTHR28004:SF2">
    <property type="entry name" value="D-SERINE DEHYDRATASE"/>
    <property type="match status" value="1"/>
</dbReference>
<organism evidence="4 5">
    <name type="scientific">Neotabrizicola shimadae</name>
    <dbReference type="NCBI Taxonomy" id="2807096"/>
    <lineage>
        <taxon>Bacteria</taxon>
        <taxon>Pseudomonadati</taxon>
        <taxon>Pseudomonadota</taxon>
        <taxon>Alphaproteobacteria</taxon>
        <taxon>Rhodobacterales</taxon>
        <taxon>Paracoccaceae</taxon>
        <taxon>Neotabrizicola</taxon>
    </lineage>
</organism>
<dbReference type="EMBL" id="CP069370">
    <property type="protein sequence ID" value="QYZ71642.1"/>
    <property type="molecule type" value="Genomic_DNA"/>
</dbReference>
<dbReference type="SUPFAM" id="SSF51419">
    <property type="entry name" value="PLP-binding barrel"/>
    <property type="match status" value="1"/>
</dbReference>
<dbReference type="RefSeq" id="WP_220664242.1">
    <property type="nucleotide sequence ID" value="NZ_CP069370.1"/>
</dbReference>
<dbReference type="Gene3D" id="2.40.37.20">
    <property type="entry name" value="D-serine dehydratase-like domain"/>
    <property type="match status" value="1"/>
</dbReference>
<dbReference type="Pfam" id="PF14031">
    <property type="entry name" value="D-ser_dehydrat"/>
    <property type="match status" value="1"/>
</dbReference>
<feature type="domain" description="D-serine dehydratase-like" evidence="3">
    <location>
        <begin position="281"/>
        <end position="367"/>
    </location>
</feature>
<dbReference type="GO" id="GO:0036088">
    <property type="term" value="P:D-serine catabolic process"/>
    <property type="evidence" value="ECO:0007669"/>
    <property type="project" value="TreeGrafter"/>
</dbReference>